<sequence>MTTDATNPSSHGSGRPATPDDLTERPVWTLAAELGTLAVGIAASTCRFLVLLGEFDAREGWGHYAGVTSSTHWLSWQCGMARVTAREQVRVARAMRDLPLITTEFRAGRLSYSKVRAISRVATPENEAELVQVAEAGTADQVQRFCAGVRSAAGSLAEVNERHDRGALTYRTLADGSTSVSVRCSPEQGAVIVDRLQEAQEYLKRTAADEDESGFSLLDALVLVCEQSEVAAGSSRQRGSRRAETVLHTTLADLAGTPVTETADDPHTLIGPRLESGAALHPETARRLACDSGLVMHLHEDGSAPPGDWVRPNPRPGRTVNLGRRRRLPSAALFRAMWDRDHGCSYPGCGRRRFLHGHHLVHWSRGGRTDLDNMVLLCGEHHRRLHEGGYRMRRRPGGTIQALDPTGRPVPVPVGAGGGASTSEPAEGASLVALDGGPLQLGYAVSTVVTNWARRRQLAAEEEDSAA</sequence>
<dbReference type="InterPro" id="IPR003615">
    <property type="entry name" value="HNH_nuc"/>
</dbReference>
<keyword evidence="4" id="KW-0255">Endonuclease</keyword>
<dbReference type="GO" id="GO:0008270">
    <property type="term" value="F:zinc ion binding"/>
    <property type="evidence" value="ECO:0007669"/>
    <property type="project" value="InterPro"/>
</dbReference>
<gene>
    <name evidence="4" type="ORF">H9815_02100</name>
</gene>
<dbReference type="Pfam" id="PF02720">
    <property type="entry name" value="DUF222"/>
    <property type="match status" value="1"/>
</dbReference>
<comment type="caution">
    <text evidence="4">The sequence shown here is derived from an EMBL/GenBank/DDBJ whole genome shotgun (WGS) entry which is preliminary data.</text>
</comment>
<dbReference type="Pfam" id="PF01844">
    <property type="entry name" value="HNH"/>
    <property type="match status" value="1"/>
</dbReference>
<reference evidence="4" key="1">
    <citation type="journal article" date="2021" name="PeerJ">
        <title>Extensive microbial diversity within the chicken gut microbiome revealed by metagenomics and culture.</title>
        <authorList>
            <person name="Gilroy R."/>
            <person name="Ravi A."/>
            <person name="Getino M."/>
            <person name="Pursley I."/>
            <person name="Horton D.L."/>
            <person name="Alikhan N.F."/>
            <person name="Baker D."/>
            <person name="Gharbi K."/>
            <person name="Hall N."/>
            <person name="Watson M."/>
            <person name="Adriaenssens E.M."/>
            <person name="Foster-Nyarko E."/>
            <person name="Jarju S."/>
            <person name="Secka A."/>
            <person name="Antonio M."/>
            <person name="Oren A."/>
            <person name="Chaudhuri R.R."/>
            <person name="La Ragione R."/>
            <person name="Hildebrand F."/>
            <person name="Pallen M.J."/>
        </authorList>
    </citation>
    <scope>NUCLEOTIDE SEQUENCE</scope>
    <source>
        <strain evidence="4">ChiGjej4B4-7305</strain>
    </source>
</reference>
<comment type="similarity">
    <text evidence="1">Belongs to the Rv1128c/1148c/1588c/1702c/1945/3466 family.</text>
</comment>
<dbReference type="CDD" id="cd00085">
    <property type="entry name" value="HNHc"/>
    <property type="match status" value="1"/>
</dbReference>
<feature type="region of interest" description="Disordered" evidence="2">
    <location>
        <begin position="1"/>
        <end position="22"/>
    </location>
</feature>
<organism evidence="4 5">
    <name type="scientific">Candidatus Ruania gallistercoris</name>
    <dbReference type="NCBI Taxonomy" id="2838746"/>
    <lineage>
        <taxon>Bacteria</taxon>
        <taxon>Bacillati</taxon>
        <taxon>Actinomycetota</taxon>
        <taxon>Actinomycetes</taxon>
        <taxon>Micrococcales</taxon>
        <taxon>Ruaniaceae</taxon>
        <taxon>Ruania</taxon>
    </lineage>
</organism>
<dbReference type="SMART" id="SM00507">
    <property type="entry name" value="HNHc"/>
    <property type="match status" value="1"/>
</dbReference>
<evidence type="ECO:0000313" key="5">
    <source>
        <dbReference type="Proteomes" id="UP000824037"/>
    </source>
</evidence>
<keyword evidence="4" id="KW-0378">Hydrolase</keyword>
<reference evidence="4" key="2">
    <citation type="submission" date="2021-04" db="EMBL/GenBank/DDBJ databases">
        <authorList>
            <person name="Gilroy R."/>
        </authorList>
    </citation>
    <scope>NUCLEOTIDE SEQUENCE</scope>
    <source>
        <strain evidence="4">ChiGjej4B4-7305</strain>
    </source>
</reference>
<feature type="compositionally biased region" description="Polar residues" evidence="2">
    <location>
        <begin position="1"/>
        <end position="12"/>
    </location>
</feature>
<dbReference type="AlphaFoldDB" id="A0A9D2EBW3"/>
<feature type="domain" description="HNH nuclease" evidence="3">
    <location>
        <begin position="332"/>
        <end position="383"/>
    </location>
</feature>
<dbReference type="InterPro" id="IPR002711">
    <property type="entry name" value="HNH"/>
</dbReference>
<evidence type="ECO:0000259" key="3">
    <source>
        <dbReference type="SMART" id="SM00507"/>
    </source>
</evidence>
<dbReference type="EMBL" id="DXBY01000043">
    <property type="protein sequence ID" value="HIZ34542.1"/>
    <property type="molecule type" value="Genomic_DNA"/>
</dbReference>
<keyword evidence="4" id="KW-0540">Nuclease</keyword>
<name>A0A9D2EBW3_9MICO</name>
<accession>A0A9D2EBW3</accession>
<protein>
    <submittedName>
        <fullName evidence="4">HNH endonuclease</fullName>
    </submittedName>
</protein>
<proteinExistence type="inferred from homology"/>
<evidence type="ECO:0000256" key="1">
    <source>
        <dbReference type="ARBA" id="ARBA00023450"/>
    </source>
</evidence>
<dbReference type="GO" id="GO:0003676">
    <property type="term" value="F:nucleic acid binding"/>
    <property type="evidence" value="ECO:0007669"/>
    <property type="project" value="InterPro"/>
</dbReference>
<dbReference type="Proteomes" id="UP000824037">
    <property type="component" value="Unassembled WGS sequence"/>
</dbReference>
<dbReference type="Gene3D" id="1.10.30.50">
    <property type="match status" value="1"/>
</dbReference>
<evidence type="ECO:0000256" key="2">
    <source>
        <dbReference type="SAM" id="MobiDB-lite"/>
    </source>
</evidence>
<evidence type="ECO:0000313" key="4">
    <source>
        <dbReference type="EMBL" id="HIZ34542.1"/>
    </source>
</evidence>
<feature type="region of interest" description="Disordered" evidence="2">
    <location>
        <begin position="404"/>
        <end position="425"/>
    </location>
</feature>
<dbReference type="InterPro" id="IPR003870">
    <property type="entry name" value="DUF222"/>
</dbReference>
<dbReference type="GO" id="GO:0004519">
    <property type="term" value="F:endonuclease activity"/>
    <property type="evidence" value="ECO:0007669"/>
    <property type="project" value="UniProtKB-KW"/>
</dbReference>